<evidence type="ECO:0000313" key="2">
    <source>
        <dbReference type="EMBL" id="MPC65210.1"/>
    </source>
</evidence>
<protein>
    <submittedName>
        <fullName evidence="2">Uncharacterized protein</fullName>
    </submittedName>
</protein>
<feature type="compositionally biased region" description="Basic and acidic residues" evidence="1">
    <location>
        <begin position="73"/>
        <end position="83"/>
    </location>
</feature>
<gene>
    <name evidence="2" type="ORF">E2C01_059342</name>
</gene>
<organism evidence="2 3">
    <name type="scientific">Portunus trituberculatus</name>
    <name type="common">Swimming crab</name>
    <name type="synonym">Neptunus trituberculatus</name>
    <dbReference type="NCBI Taxonomy" id="210409"/>
    <lineage>
        <taxon>Eukaryota</taxon>
        <taxon>Metazoa</taxon>
        <taxon>Ecdysozoa</taxon>
        <taxon>Arthropoda</taxon>
        <taxon>Crustacea</taxon>
        <taxon>Multicrustacea</taxon>
        <taxon>Malacostraca</taxon>
        <taxon>Eumalacostraca</taxon>
        <taxon>Eucarida</taxon>
        <taxon>Decapoda</taxon>
        <taxon>Pleocyemata</taxon>
        <taxon>Brachyura</taxon>
        <taxon>Eubrachyura</taxon>
        <taxon>Portunoidea</taxon>
        <taxon>Portunidae</taxon>
        <taxon>Portuninae</taxon>
        <taxon>Portunus</taxon>
    </lineage>
</organism>
<evidence type="ECO:0000313" key="3">
    <source>
        <dbReference type="Proteomes" id="UP000324222"/>
    </source>
</evidence>
<feature type="region of interest" description="Disordered" evidence="1">
    <location>
        <begin position="67"/>
        <end position="129"/>
    </location>
</feature>
<name>A0A5B7GYV7_PORTR</name>
<comment type="caution">
    <text evidence="2">The sequence shown here is derived from an EMBL/GenBank/DDBJ whole genome shotgun (WGS) entry which is preliminary data.</text>
</comment>
<dbReference type="AlphaFoldDB" id="A0A5B7GYV7"/>
<proteinExistence type="predicted"/>
<accession>A0A5B7GYV7</accession>
<sequence>MHLPASCAQKRDHKHSSKCCPAATLCSPKRPSKPRSKYNPRTEYQDAYKAYSPDTIRRIYLENRKAMRKNQKRNIEGTKETPRDLVPIAPKHRVEKPRSLPTHALPLKRHHEHKVPSPEPQKPSPVSSPSFCVPRCSSAPCRHPRTISESNILLPRFHWCSNLACHPATPRAVPTRKTWLT</sequence>
<feature type="region of interest" description="Disordered" evidence="1">
    <location>
        <begin position="1"/>
        <end position="46"/>
    </location>
</feature>
<dbReference type="EMBL" id="VSRR010023058">
    <property type="protein sequence ID" value="MPC65210.1"/>
    <property type="molecule type" value="Genomic_DNA"/>
</dbReference>
<dbReference type="Proteomes" id="UP000324222">
    <property type="component" value="Unassembled WGS sequence"/>
</dbReference>
<reference evidence="2 3" key="1">
    <citation type="submission" date="2019-05" db="EMBL/GenBank/DDBJ databases">
        <title>Another draft genome of Portunus trituberculatus and its Hox gene families provides insights of decapod evolution.</title>
        <authorList>
            <person name="Jeong J.-H."/>
            <person name="Song I."/>
            <person name="Kim S."/>
            <person name="Choi T."/>
            <person name="Kim D."/>
            <person name="Ryu S."/>
            <person name="Kim W."/>
        </authorList>
    </citation>
    <scope>NUCLEOTIDE SEQUENCE [LARGE SCALE GENOMIC DNA]</scope>
    <source>
        <tissue evidence="2">Muscle</tissue>
    </source>
</reference>
<evidence type="ECO:0000256" key="1">
    <source>
        <dbReference type="SAM" id="MobiDB-lite"/>
    </source>
</evidence>
<keyword evidence="3" id="KW-1185">Reference proteome</keyword>